<gene>
    <name evidence="1" type="ORF">RHMOL_Rhmol11G0078300</name>
</gene>
<dbReference type="EMBL" id="CM046398">
    <property type="protein sequence ID" value="KAI8530678.1"/>
    <property type="molecule type" value="Genomic_DNA"/>
</dbReference>
<protein>
    <submittedName>
        <fullName evidence="1">Uncharacterized protein</fullName>
    </submittedName>
</protein>
<proteinExistence type="predicted"/>
<organism evidence="1 2">
    <name type="scientific">Rhododendron molle</name>
    <name type="common">Chinese azalea</name>
    <name type="synonym">Azalea mollis</name>
    <dbReference type="NCBI Taxonomy" id="49168"/>
    <lineage>
        <taxon>Eukaryota</taxon>
        <taxon>Viridiplantae</taxon>
        <taxon>Streptophyta</taxon>
        <taxon>Embryophyta</taxon>
        <taxon>Tracheophyta</taxon>
        <taxon>Spermatophyta</taxon>
        <taxon>Magnoliopsida</taxon>
        <taxon>eudicotyledons</taxon>
        <taxon>Gunneridae</taxon>
        <taxon>Pentapetalae</taxon>
        <taxon>asterids</taxon>
        <taxon>Ericales</taxon>
        <taxon>Ericaceae</taxon>
        <taxon>Ericoideae</taxon>
        <taxon>Rhodoreae</taxon>
        <taxon>Rhododendron</taxon>
    </lineage>
</organism>
<dbReference type="Proteomes" id="UP001062846">
    <property type="component" value="Chromosome 11"/>
</dbReference>
<keyword evidence="2" id="KW-1185">Reference proteome</keyword>
<sequence length="1336" mass="152042">MRKLSSTLSTIEAVLEDAEQKQLKDKAIQDWLRKLKGAAYEVDDILDDCATEALRWKTKGQTSSSLKKVSTSLLHLFENIKFRHKIGNRMKEITEDLSAIAEERNKFHLREAVVDKQDEFADSRETSSFLTQSEVYGRDEEKQKIVKVLVEDVCEKDEVSVYPIIGMGGLGKTTLAQLAFNDVRVKSHFEPKIWVYVSQNFDVKRVIQSTIESACGKASEASDLDSLQRQLRDILNGKRYLIVLDDMWNDDQDKWDTLKCVLGCGSKGASIIITTRLGKVSSIMGTIPPLYLSFLSEDDCWLLFRQRAFGHGDQERQDLVDIGKEIVKKCGGVPLAAKALGGLLRFKSEESEWILVKESEVWNLPHGDNSILPALRLSYYNLPLELRRCFAYCAVFSKGCKILKENLIYLWMANGYISWKGKLELEDIGDHIWNELCRRSFFQDVEKLPSGNIWFKMHDLMHDLAQSVMEDECHILENKISSCIPKQRIHHVTLLGDTMNTIVFPKSLHSVESLRSILLQYREPCTITHDESDELSCDFRKFRLLRALDARGAKMVQLSSSIGNLKHLRFLNLSHTPIQALPISICTLHNLQTLNLNGCWELRRLPKNLKYLRSLRHLYLEGCSKIHDMPPKLGQLTLLKTLSLFCVGKSGNQQLAELQHLDLGGELCIKQLERVRNSLDAKEANLIGKHKLRILKLEWCRNSDWESQANVEQLLEALGPHQHIEELFIYDYKGAHFPLWMRDSTLKNVVSIELFECRNCSLLPPFGHLPSLRCLKIYGMDYVEYIDDDFPGGGPVRGFPSLEELSISDLPNLKGLLREEGRDLLPRLGKIYISNCPKLTLPRVSSSETLTMRIIECSNSNVMLSSISNLNHLTSLTITNNDDAISFPEEMLLNLTSLESLEIEGFSKLKDLPRNLSGLVSLKSLKIVECHELESMPEHGLQSLKSLQYLEIFHCNSLSSLSESFGHLTALEVLDVRGCPKLVAIPGSFKHLGSLRHLTLHGMPSWWSRGEALICEELKTLPEALQHVTSLQSLSISDYPELTLLPEWLGNFSSLQSLSISHCPKIQSIPQTIQSLTKLKLNLNNECGPELARSYKKEDGKDWFFVNGVLNSSQMNNFEHSRMLLMFFIFGVVTLLLQKTRTLPPIMAVSEALLVENFLGNSMLTWMAKIDTVTSILYVHHKFKQKGFNLPKQTPKFVLKFMGLKGLTLYHLKSHLQSSSSILAFTICFSFKLLLCPGGSYLGYQEHSSESLCLFGVAISYLELRVIHSLRNFGFDSKSILTFVVFYIDREMTIAEALTCRIEVKKSYKSSLRYIFGYFRKITKEKLHEQLELALL</sequence>
<evidence type="ECO:0000313" key="1">
    <source>
        <dbReference type="EMBL" id="KAI8530678.1"/>
    </source>
</evidence>
<evidence type="ECO:0000313" key="2">
    <source>
        <dbReference type="Proteomes" id="UP001062846"/>
    </source>
</evidence>
<comment type="caution">
    <text evidence="1">The sequence shown here is derived from an EMBL/GenBank/DDBJ whole genome shotgun (WGS) entry which is preliminary data.</text>
</comment>
<accession>A0ACC0LRA4</accession>
<reference evidence="1" key="1">
    <citation type="submission" date="2022-02" db="EMBL/GenBank/DDBJ databases">
        <title>Plant Genome Project.</title>
        <authorList>
            <person name="Zhang R.-G."/>
        </authorList>
    </citation>
    <scope>NUCLEOTIDE SEQUENCE</scope>
    <source>
        <strain evidence="1">AT1</strain>
    </source>
</reference>
<name>A0ACC0LRA4_RHOML</name>